<keyword evidence="2" id="KW-1185">Reference proteome</keyword>
<organism evidence="1 2">
    <name type="scientific">Rhizopus delemar</name>
    <dbReference type="NCBI Taxonomy" id="936053"/>
    <lineage>
        <taxon>Eukaryota</taxon>
        <taxon>Fungi</taxon>
        <taxon>Fungi incertae sedis</taxon>
        <taxon>Mucoromycota</taxon>
        <taxon>Mucoromycotina</taxon>
        <taxon>Mucoromycetes</taxon>
        <taxon>Mucorales</taxon>
        <taxon>Mucorineae</taxon>
        <taxon>Rhizopodaceae</taxon>
        <taxon>Rhizopus</taxon>
    </lineage>
</organism>
<dbReference type="EMBL" id="JAANIU010021366">
    <property type="protein sequence ID" value="KAG1523224.1"/>
    <property type="molecule type" value="Genomic_DNA"/>
</dbReference>
<sequence length="80" mass="8975">MPGQDAADAFVDFDFVAVDFLFPLTDLLHQRQVAGGQRVDRFLDHGFHQAAHLQELRTDAFQIGVELLVCMLRHPGSLRG</sequence>
<name>A0A9P7BYF3_9FUNG</name>
<evidence type="ECO:0000313" key="2">
    <source>
        <dbReference type="Proteomes" id="UP000740926"/>
    </source>
</evidence>
<gene>
    <name evidence="1" type="ORF">G6F50_018630</name>
</gene>
<proteinExistence type="predicted"/>
<reference evidence="1 2" key="1">
    <citation type="journal article" date="2020" name="Microb. Genom.">
        <title>Genetic diversity of clinical and environmental Mucorales isolates obtained from an investigation of mucormycosis cases among solid organ transplant recipients.</title>
        <authorList>
            <person name="Nguyen M.H."/>
            <person name="Kaul D."/>
            <person name="Muto C."/>
            <person name="Cheng S.J."/>
            <person name="Richter R.A."/>
            <person name="Bruno V.M."/>
            <person name="Liu G."/>
            <person name="Beyhan S."/>
            <person name="Sundermann A.J."/>
            <person name="Mounaud S."/>
            <person name="Pasculle A.W."/>
            <person name="Nierman W.C."/>
            <person name="Driscoll E."/>
            <person name="Cumbie R."/>
            <person name="Clancy C.J."/>
            <person name="Dupont C.L."/>
        </authorList>
    </citation>
    <scope>NUCLEOTIDE SEQUENCE [LARGE SCALE GENOMIC DNA]</scope>
    <source>
        <strain evidence="1 2">GL24</strain>
    </source>
</reference>
<evidence type="ECO:0000313" key="1">
    <source>
        <dbReference type="EMBL" id="KAG1523224.1"/>
    </source>
</evidence>
<protein>
    <submittedName>
        <fullName evidence="1">Uncharacterized protein</fullName>
    </submittedName>
</protein>
<accession>A0A9P7BYF3</accession>
<dbReference type="Proteomes" id="UP000740926">
    <property type="component" value="Unassembled WGS sequence"/>
</dbReference>
<comment type="caution">
    <text evidence="1">The sequence shown here is derived from an EMBL/GenBank/DDBJ whole genome shotgun (WGS) entry which is preliminary data.</text>
</comment>
<dbReference type="AlphaFoldDB" id="A0A9P7BYF3"/>